<evidence type="ECO:0000256" key="1">
    <source>
        <dbReference type="SAM" id="MobiDB-lite"/>
    </source>
</evidence>
<reference evidence="3" key="1">
    <citation type="submission" date="2019-07" db="EMBL/GenBank/DDBJ databases">
        <title>De Novo Assembly of kiwifruit Actinidia rufa.</title>
        <authorList>
            <person name="Sugita-Konishi S."/>
            <person name="Sato K."/>
            <person name="Mori E."/>
            <person name="Abe Y."/>
            <person name="Kisaki G."/>
            <person name="Hamano K."/>
            <person name="Suezawa K."/>
            <person name="Otani M."/>
            <person name="Fukuda T."/>
            <person name="Manabe T."/>
            <person name="Gomi K."/>
            <person name="Tabuchi M."/>
            <person name="Akimitsu K."/>
            <person name="Kataoka I."/>
        </authorList>
    </citation>
    <scope>NUCLEOTIDE SEQUENCE [LARGE SCALE GENOMIC DNA]</scope>
    <source>
        <strain evidence="3">cv. Fuchu</strain>
    </source>
</reference>
<sequence>MLPGYRSEGFLNKDLFVVEYEWNRPISDKSDQEVPLQALPYGLPPGSPLFTKNGIGVEWSKNRMQQYDDVWDISKCQGLGGNRTDTRGLGYPETFEICRQNRSEATSRKTERLGLLKHAWSRSIRTRPVRTMTGTVHHAVSLLGYPPTRSKHLPISGSSDIPVVETTENEDSDTSSVSDPVMALFEQNLAPDWELQDFIGPVRIPFLLVKLRSCEAWLDSEIEKAREVEARIDFNQKYGVSTISSSSSSSLSYHRAGWLAGRQDIHSLENVFPDQGMVELSIPLPLVSHRTLSLSLESNCPCPLAFESHLDTAVECCIGRECIASFLSLYRKGRSEAKRPSLSLYLSLKPPMLPVLLQQMKPPPALYPPLLRLVQSLPLTTSYQTLSYALASFAFYAYAALTFAPSFSSASAFAFAGGSPLHLELGAASIAYTSAGASMSFGTQTSRDTLRSASSTRGPKRISESKGRIAPKQKRSSSKGRFKKQSRNKEEVHKCLTLPPATEENTYARPPTSSGASCSRTTDFTTGESENGPSTGERSTIALALALPTFAPATFAFGSTRNCKQDNKGGFRQLAGFEMGFPAGVPTCFPIPGLVPTACDSYFYSIKIIEKHMKGELLLLAIILVVEVPVVPQVQIVIATTCPTLTERSNGSFFLTSDGSVRLGSLRKEVRASSRVAGTATDSESRTTVFWGELLVEVLKGLVMVVLGTSKEDFEPQQQKKTLAQDSVERWKGKVPTEVSLSFSCLSSWSWRRSGLGYSFTDSCMGKKAMAGSMTSCLQEVSPKIPFAFATKSGECQIVRRRKTGLSLISEPVAMVDNLRAEGGDNAETERTLAERLHKLTTLENKEVMSDSKIDRESCLIQSRTLKLHFPTFEEIGPVVFLEQKNSLHTIKVKRRIDVDFLP</sequence>
<feature type="region of interest" description="Disordered" evidence="1">
    <location>
        <begin position="441"/>
        <end position="537"/>
    </location>
</feature>
<dbReference type="Proteomes" id="UP000585474">
    <property type="component" value="Unassembled WGS sequence"/>
</dbReference>
<comment type="caution">
    <text evidence="2">The sequence shown here is derived from an EMBL/GenBank/DDBJ whole genome shotgun (WGS) entry which is preliminary data.</text>
</comment>
<dbReference type="EMBL" id="BJWL01000044">
    <property type="protein sequence ID" value="GFS28538.1"/>
    <property type="molecule type" value="Genomic_DNA"/>
</dbReference>
<protein>
    <submittedName>
        <fullName evidence="2">Uncharacterized protein</fullName>
    </submittedName>
</protein>
<organism evidence="2 3">
    <name type="scientific">Actinidia rufa</name>
    <dbReference type="NCBI Taxonomy" id="165716"/>
    <lineage>
        <taxon>Eukaryota</taxon>
        <taxon>Viridiplantae</taxon>
        <taxon>Streptophyta</taxon>
        <taxon>Embryophyta</taxon>
        <taxon>Tracheophyta</taxon>
        <taxon>Spermatophyta</taxon>
        <taxon>Magnoliopsida</taxon>
        <taxon>eudicotyledons</taxon>
        <taxon>Gunneridae</taxon>
        <taxon>Pentapetalae</taxon>
        <taxon>asterids</taxon>
        <taxon>Ericales</taxon>
        <taxon>Actinidiaceae</taxon>
        <taxon>Actinidia</taxon>
    </lineage>
</organism>
<dbReference type="AlphaFoldDB" id="A0A7J0D6V0"/>
<keyword evidence="3" id="KW-1185">Reference proteome</keyword>
<evidence type="ECO:0000313" key="2">
    <source>
        <dbReference type="EMBL" id="GFS28538.1"/>
    </source>
</evidence>
<name>A0A7J0D6V0_9ERIC</name>
<feature type="compositionally biased region" description="Polar residues" evidence="1">
    <location>
        <begin position="441"/>
        <end position="457"/>
    </location>
</feature>
<gene>
    <name evidence="2" type="ORF">Acr_00g0002390</name>
</gene>
<feature type="compositionally biased region" description="Polar residues" evidence="1">
    <location>
        <begin position="511"/>
        <end position="537"/>
    </location>
</feature>
<feature type="compositionally biased region" description="Basic residues" evidence="1">
    <location>
        <begin position="469"/>
        <end position="486"/>
    </location>
</feature>
<proteinExistence type="predicted"/>
<accession>A0A7J0D6V0</accession>
<evidence type="ECO:0000313" key="3">
    <source>
        <dbReference type="Proteomes" id="UP000585474"/>
    </source>
</evidence>